<evidence type="ECO:0000256" key="16">
    <source>
        <dbReference type="ARBA" id="ARBA00023264"/>
    </source>
</evidence>
<evidence type="ECO:0000256" key="12">
    <source>
        <dbReference type="ARBA" id="ARBA00022989"/>
    </source>
</evidence>
<evidence type="ECO:0000256" key="11">
    <source>
        <dbReference type="ARBA" id="ARBA00022801"/>
    </source>
</evidence>
<evidence type="ECO:0000256" key="17">
    <source>
        <dbReference type="ARBA" id="ARBA00032888"/>
    </source>
</evidence>
<keyword evidence="8" id="KW-1003">Cell membrane</keyword>
<keyword evidence="15" id="KW-0594">Phospholipid biosynthesis</keyword>
<name>A0A3D9F5S9_ECTOL</name>
<dbReference type="Pfam" id="PF02611">
    <property type="entry name" value="CDH"/>
    <property type="match status" value="1"/>
</dbReference>
<keyword evidence="11" id="KW-0378">Hydrolase</keyword>
<dbReference type="Proteomes" id="UP000256988">
    <property type="component" value="Unassembled WGS sequence"/>
</dbReference>
<dbReference type="GO" id="GO:0008715">
    <property type="term" value="F:CDP-diacylglycerol diphosphatase activity"/>
    <property type="evidence" value="ECO:0007669"/>
    <property type="project" value="UniProtKB-EC"/>
</dbReference>
<protein>
    <recommendedName>
        <fullName evidence="7">CDP-diacylglycerol pyrophosphatase</fullName>
        <ecNumber evidence="6">3.6.1.26</ecNumber>
    </recommendedName>
    <alternativeName>
        <fullName evidence="17">CDP-diacylglycerol phosphatidylhydrolase</fullName>
    </alternativeName>
    <alternativeName>
        <fullName evidence="18">CDP-diglyceride hydrolase</fullName>
    </alternativeName>
</protein>
<dbReference type="AlphaFoldDB" id="A0A3D9F5S9"/>
<dbReference type="GO" id="GO:0005886">
    <property type="term" value="C:plasma membrane"/>
    <property type="evidence" value="ECO:0007669"/>
    <property type="project" value="UniProtKB-SubCell"/>
</dbReference>
<comment type="subcellular location">
    <subcellularLocation>
        <location evidence="2">Cell membrane</location>
        <topology evidence="2">Single-pass membrane protein</topology>
    </subcellularLocation>
</comment>
<keyword evidence="13" id="KW-0443">Lipid metabolism</keyword>
<keyword evidence="9" id="KW-0444">Lipid biosynthesis</keyword>
<dbReference type="GO" id="GO:0008654">
    <property type="term" value="P:phospholipid biosynthetic process"/>
    <property type="evidence" value="ECO:0007669"/>
    <property type="project" value="UniProtKB-KW"/>
</dbReference>
<evidence type="ECO:0000256" key="6">
    <source>
        <dbReference type="ARBA" id="ARBA00012375"/>
    </source>
</evidence>
<dbReference type="EMBL" id="QRDL01000001">
    <property type="protein sequence ID" value="RED09845.1"/>
    <property type="molecule type" value="Genomic_DNA"/>
</dbReference>
<evidence type="ECO:0000256" key="7">
    <source>
        <dbReference type="ARBA" id="ARBA00019608"/>
    </source>
</evidence>
<dbReference type="SUPFAM" id="SSF54197">
    <property type="entry name" value="HIT-like"/>
    <property type="match status" value="1"/>
</dbReference>
<comment type="similarity">
    <text evidence="5">Belongs to the Cdh family.</text>
</comment>
<evidence type="ECO:0000256" key="5">
    <source>
        <dbReference type="ARBA" id="ARBA00006435"/>
    </source>
</evidence>
<evidence type="ECO:0000256" key="14">
    <source>
        <dbReference type="ARBA" id="ARBA00023136"/>
    </source>
</evidence>
<dbReference type="Gene3D" id="3.30.428.30">
    <property type="entry name" value="HIT family - CDH-like"/>
    <property type="match status" value="1"/>
</dbReference>
<dbReference type="RefSeq" id="WP_258874291.1">
    <property type="nucleotide sequence ID" value="NZ_QRDL01000001.1"/>
</dbReference>
<comment type="catalytic activity">
    <reaction evidence="1">
        <text>a CDP-1,2-diacyl-sn-glycerol + H2O = a 1,2-diacyl-sn-glycero-3-phosphate + CMP + 2 H(+)</text>
        <dbReference type="Rhea" id="RHEA:15221"/>
        <dbReference type="ChEBI" id="CHEBI:15377"/>
        <dbReference type="ChEBI" id="CHEBI:15378"/>
        <dbReference type="ChEBI" id="CHEBI:58332"/>
        <dbReference type="ChEBI" id="CHEBI:58608"/>
        <dbReference type="ChEBI" id="CHEBI:60377"/>
        <dbReference type="EC" id="3.6.1.26"/>
    </reaction>
</comment>
<evidence type="ECO:0000256" key="1">
    <source>
        <dbReference type="ARBA" id="ARBA00001007"/>
    </source>
</evidence>
<comment type="pathway">
    <text evidence="4">Lipid metabolism.</text>
</comment>
<dbReference type="EC" id="3.6.1.26" evidence="6"/>
<evidence type="ECO:0000256" key="15">
    <source>
        <dbReference type="ARBA" id="ARBA00023209"/>
    </source>
</evidence>
<dbReference type="UniPathway" id="UPA00609">
    <property type="reaction ID" value="UER00664"/>
</dbReference>
<evidence type="ECO:0000256" key="10">
    <source>
        <dbReference type="ARBA" id="ARBA00022692"/>
    </source>
</evidence>
<evidence type="ECO:0000256" key="18">
    <source>
        <dbReference type="ARBA" id="ARBA00032892"/>
    </source>
</evidence>
<comment type="pathway">
    <text evidence="3">Phospholipid metabolism; CDP-diacylglycerol degradation; phosphatidate from CDP-diacylglycerol: step 1/1.</text>
</comment>
<evidence type="ECO:0000256" key="9">
    <source>
        <dbReference type="ARBA" id="ARBA00022516"/>
    </source>
</evidence>
<evidence type="ECO:0000313" key="20">
    <source>
        <dbReference type="Proteomes" id="UP000256988"/>
    </source>
</evidence>
<evidence type="ECO:0000256" key="4">
    <source>
        <dbReference type="ARBA" id="ARBA00005189"/>
    </source>
</evidence>
<organism evidence="19 20">
    <name type="scientific">Ectopseudomonas oleovorans</name>
    <name type="common">Pseudomonas oleovorans</name>
    <dbReference type="NCBI Taxonomy" id="301"/>
    <lineage>
        <taxon>Bacteria</taxon>
        <taxon>Pseudomonadati</taxon>
        <taxon>Pseudomonadota</taxon>
        <taxon>Gammaproteobacteria</taxon>
        <taxon>Pseudomonadales</taxon>
        <taxon>Pseudomonadaceae</taxon>
        <taxon>Ectopseudomonas</taxon>
    </lineage>
</organism>
<gene>
    <name evidence="19" type="ORF">DFO60_0508</name>
</gene>
<keyword evidence="16" id="KW-1208">Phospholipid metabolism</keyword>
<evidence type="ECO:0000256" key="3">
    <source>
        <dbReference type="ARBA" id="ARBA00004927"/>
    </source>
</evidence>
<comment type="caution">
    <text evidence="19">The sequence shown here is derived from an EMBL/GenBank/DDBJ whole genome shotgun (WGS) entry which is preliminary data.</text>
</comment>
<keyword evidence="10" id="KW-0812">Transmembrane</keyword>
<reference evidence="19 20" key="1">
    <citation type="submission" date="2018-07" db="EMBL/GenBank/DDBJ databases">
        <title>Genome sequencing of rice bacterial endophytes.</title>
        <authorList>
            <person name="Venturi V."/>
        </authorList>
    </citation>
    <scope>NUCLEOTIDE SEQUENCE [LARGE SCALE GENOMIC DNA]</scope>
    <source>
        <strain evidence="19 20">AG1002</strain>
    </source>
</reference>
<evidence type="ECO:0000256" key="2">
    <source>
        <dbReference type="ARBA" id="ARBA00004162"/>
    </source>
</evidence>
<accession>A0A3D9F5S9</accession>
<sequence length="278" mass="30646">MTDLPVRCPDSHWKRRARSCSLPSRIRSSWRRLLPLLMLSLALTGCASRDLLRQVTTGLCVPNARLTGLAAPCRQVVEDPGFAMLRAPGERQHFILVPLRPLRGLESPALWQPGQPNWFGLAWRQRWYLSAWGRAPVADERIALALNAPSGRSQDQLHVHLACLRPEVRAQLLPLAPALDEHWRALPKALAGSLYQARRLSETQLLAVDFFQALANRPPYPLPDPRLSLAVVALPSRDASRQFLLLAGRAGSQPGDQGSAERLLAADCQGTTAAPANQ</sequence>
<keyword evidence="14" id="KW-0472">Membrane</keyword>
<proteinExistence type="inferred from homology"/>
<dbReference type="InterPro" id="IPR036265">
    <property type="entry name" value="HIT-like_sf"/>
</dbReference>
<evidence type="ECO:0000256" key="13">
    <source>
        <dbReference type="ARBA" id="ARBA00023098"/>
    </source>
</evidence>
<evidence type="ECO:0000256" key="8">
    <source>
        <dbReference type="ARBA" id="ARBA00022475"/>
    </source>
</evidence>
<keyword evidence="12" id="KW-1133">Transmembrane helix</keyword>
<evidence type="ECO:0000313" key="19">
    <source>
        <dbReference type="EMBL" id="RED09845.1"/>
    </source>
</evidence>
<dbReference type="GO" id="GO:0046342">
    <property type="term" value="P:CDP-diacylglycerol catabolic process"/>
    <property type="evidence" value="ECO:0007669"/>
    <property type="project" value="UniProtKB-UniPathway"/>
</dbReference>
<dbReference type="InterPro" id="IPR003763">
    <property type="entry name" value="CDP-diacylglyc_Pase"/>
</dbReference>